<dbReference type="Proteomes" id="UP001597215">
    <property type="component" value="Unassembled WGS sequence"/>
</dbReference>
<feature type="transmembrane region" description="Helical" evidence="1">
    <location>
        <begin position="29"/>
        <end position="47"/>
    </location>
</feature>
<dbReference type="RefSeq" id="WP_381511964.1">
    <property type="nucleotide sequence ID" value="NZ_JBHUEL010000003.1"/>
</dbReference>
<proteinExistence type="predicted"/>
<sequence length="83" mass="9439">MLHLFFDKQPWFRAKRYGYGAGLPMKWQGWVLMLAHIALIMGLGISIGDRPEVALPLLLLAGFAPLPIYAAKTEGGWRWRWGD</sequence>
<accession>A0ABW4MBW1</accession>
<keyword evidence="1" id="KW-0472">Membrane</keyword>
<keyword evidence="1" id="KW-0812">Transmembrane</keyword>
<evidence type="ECO:0000313" key="2">
    <source>
        <dbReference type="EMBL" id="MFD1766191.1"/>
    </source>
</evidence>
<keyword evidence="3" id="KW-1185">Reference proteome</keyword>
<keyword evidence="1" id="KW-1133">Transmembrane helix</keyword>
<dbReference type="EMBL" id="JBHUEL010000003">
    <property type="protein sequence ID" value="MFD1766191.1"/>
    <property type="molecule type" value="Genomic_DNA"/>
</dbReference>
<name>A0ABW4MBW1_9SPHN</name>
<reference evidence="3" key="1">
    <citation type="journal article" date="2019" name="Int. J. Syst. Evol. Microbiol.">
        <title>The Global Catalogue of Microorganisms (GCM) 10K type strain sequencing project: providing services to taxonomists for standard genome sequencing and annotation.</title>
        <authorList>
            <consortium name="The Broad Institute Genomics Platform"/>
            <consortium name="The Broad Institute Genome Sequencing Center for Infectious Disease"/>
            <person name="Wu L."/>
            <person name="Ma J."/>
        </authorList>
    </citation>
    <scope>NUCLEOTIDE SEQUENCE [LARGE SCALE GENOMIC DNA]</scope>
    <source>
        <strain evidence="3">CGMCC 1.12449</strain>
    </source>
</reference>
<evidence type="ECO:0000256" key="1">
    <source>
        <dbReference type="SAM" id="Phobius"/>
    </source>
</evidence>
<evidence type="ECO:0000313" key="3">
    <source>
        <dbReference type="Proteomes" id="UP001597215"/>
    </source>
</evidence>
<gene>
    <name evidence="2" type="ORF">ACFSAG_04960</name>
</gene>
<feature type="transmembrane region" description="Helical" evidence="1">
    <location>
        <begin position="53"/>
        <end position="71"/>
    </location>
</feature>
<organism evidence="2 3">
    <name type="scientific">Sphingorhabdus buctiana</name>
    <dbReference type="NCBI Taxonomy" id="1508805"/>
    <lineage>
        <taxon>Bacteria</taxon>
        <taxon>Pseudomonadati</taxon>
        <taxon>Pseudomonadota</taxon>
        <taxon>Alphaproteobacteria</taxon>
        <taxon>Sphingomonadales</taxon>
        <taxon>Sphingomonadaceae</taxon>
        <taxon>Sphingorhabdus</taxon>
    </lineage>
</organism>
<protein>
    <submittedName>
        <fullName evidence="2">Uncharacterized protein</fullName>
    </submittedName>
</protein>
<comment type="caution">
    <text evidence="2">The sequence shown here is derived from an EMBL/GenBank/DDBJ whole genome shotgun (WGS) entry which is preliminary data.</text>
</comment>